<dbReference type="Pfam" id="PF00482">
    <property type="entry name" value="T2SSF"/>
    <property type="match status" value="1"/>
</dbReference>
<evidence type="ECO:0000256" key="4">
    <source>
        <dbReference type="ARBA" id="ARBA00022989"/>
    </source>
</evidence>
<keyword evidence="9" id="KW-1185">Reference proteome</keyword>
<evidence type="ECO:0000256" key="6">
    <source>
        <dbReference type="SAM" id="Phobius"/>
    </source>
</evidence>
<comment type="caution">
    <text evidence="8">The sequence shown here is derived from an EMBL/GenBank/DDBJ whole genome shotgun (WGS) entry which is preliminary data.</text>
</comment>
<dbReference type="Proteomes" id="UP001231941">
    <property type="component" value="Unassembled WGS sequence"/>
</dbReference>
<evidence type="ECO:0000256" key="2">
    <source>
        <dbReference type="ARBA" id="ARBA00022475"/>
    </source>
</evidence>
<evidence type="ECO:0000313" key="9">
    <source>
        <dbReference type="Proteomes" id="UP001231941"/>
    </source>
</evidence>
<sequence>MIYSIMIGVSVFIIMAALIPEAILDKSFSTTTNKKNKKNTLIKQIVLQFGEIGALFYINVLSKNSFFKKKHDTIEKLLVKNWYPKEKASDIVGSQWLLAICSLLLGMITFQPLIMLLGLILIFIVQSQLESKWKKRKAIMGRYVLSLAELTAVGVSAGLPPIEALQMAIKDRDNFLFDEIQDAINKVRLGVAANKAFMDCSKKVDLQEMFAFMDQLIQAIDTGSSGFSESVVEIVKHLRELRQAKIEEIAGKTEAKLLLPLMMIFGSVISFLLGPLTLTFRDVF</sequence>
<feature type="transmembrane region" description="Helical" evidence="6">
    <location>
        <begin position="257"/>
        <end position="278"/>
    </location>
</feature>
<feature type="domain" description="Type II secretion system protein GspF" evidence="7">
    <location>
        <begin position="149"/>
        <end position="273"/>
    </location>
</feature>
<evidence type="ECO:0000256" key="5">
    <source>
        <dbReference type="ARBA" id="ARBA00023136"/>
    </source>
</evidence>
<keyword evidence="3 6" id="KW-0812">Transmembrane</keyword>
<evidence type="ECO:0000259" key="7">
    <source>
        <dbReference type="Pfam" id="PF00482"/>
    </source>
</evidence>
<organism evidence="8 9">
    <name type="scientific">Chengkuizengella axinellae</name>
    <dbReference type="NCBI Taxonomy" id="3064388"/>
    <lineage>
        <taxon>Bacteria</taxon>
        <taxon>Bacillati</taxon>
        <taxon>Bacillota</taxon>
        <taxon>Bacilli</taxon>
        <taxon>Bacillales</taxon>
        <taxon>Paenibacillaceae</taxon>
        <taxon>Chengkuizengella</taxon>
    </lineage>
</organism>
<keyword evidence="4 6" id="KW-1133">Transmembrane helix</keyword>
<comment type="subcellular location">
    <subcellularLocation>
        <location evidence="1">Cell membrane</location>
        <topology evidence="1">Multi-pass membrane protein</topology>
    </subcellularLocation>
</comment>
<dbReference type="InterPro" id="IPR018076">
    <property type="entry name" value="T2SS_GspF_dom"/>
</dbReference>
<name>A0ABT9J3F5_9BACL</name>
<dbReference type="RefSeq" id="WP_305993435.1">
    <property type="nucleotide sequence ID" value="NZ_JAVAMP010000012.1"/>
</dbReference>
<feature type="transmembrane region" description="Helical" evidence="6">
    <location>
        <begin position="45"/>
        <end position="62"/>
    </location>
</feature>
<protein>
    <submittedName>
        <fullName evidence="8">Type II secretion system F family protein</fullName>
    </submittedName>
</protein>
<feature type="transmembrane region" description="Helical" evidence="6">
    <location>
        <begin position="96"/>
        <end position="125"/>
    </location>
</feature>
<evidence type="ECO:0000256" key="1">
    <source>
        <dbReference type="ARBA" id="ARBA00004651"/>
    </source>
</evidence>
<proteinExistence type="predicted"/>
<dbReference type="PANTHER" id="PTHR35007">
    <property type="entry name" value="INTEGRAL MEMBRANE PROTEIN-RELATED"/>
    <property type="match status" value="1"/>
</dbReference>
<evidence type="ECO:0000313" key="8">
    <source>
        <dbReference type="EMBL" id="MDP5276124.1"/>
    </source>
</evidence>
<evidence type="ECO:0000256" key="3">
    <source>
        <dbReference type="ARBA" id="ARBA00022692"/>
    </source>
</evidence>
<gene>
    <name evidence="8" type="ORF">Q5Y73_18660</name>
</gene>
<accession>A0ABT9J3F5</accession>
<feature type="transmembrane region" description="Helical" evidence="6">
    <location>
        <begin position="6"/>
        <end position="24"/>
    </location>
</feature>
<dbReference type="EMBL" id="JAVAMP010000012">
    <property type="protein sequence ID" value="MDP5276124.1"/>
    <property type="molecule type" value="Genomic_DNA"/>
</dbReference>
<reference evidence="8 9" key="1">
    <citation type="submission" date="2023-08" db="EMBL/GenBank/DDBJ databases">
        <authorList>
            <person name="Park J.-S."/>
        </authorList>
    </citation>
    <scope>NUCLEOTIDE SEQUENCE [LARGE SCALE GENOMIC DNA]</scope>
    <source>
        <strain evidence="8 9">2205SS18-9</strain>
    </source>
</reference>
<keyword evidence="5 6" id="KW-0472">Membrane</keyword>
<keyword evidence="2" id="KW-1003">Cell membrane</keyword>
<dbReference type="PANTHER" id="PTHR35007:SF2">
    <property type="entry name" value="PILUS ASSEMBLE PROTEIN"/>
    <property type="match status" value="1"/>
</dbReference>